<feature type="region of interest" description="Disordered" evidence="13">
    <location>
        <begin position="958"/>
        <end position="1001"/>
    </location>
</feature>
<name>A0AAW2GM24_9HYME</name>
<dbReference type="Proteomes" id="UP001430953">
    <property type="component" value="Unassembled WGS sequence"/>
</dbReference>
<dbReference type="GO" id="GO:0098793">
    <property type="term" value="C:presynapse"/>
    <property type="evidence" value="ECO:0007669"/>
    <property type="project" value="UniProtKB-ARBA"/>
</dbReference>
<dbReference type="GO" id="GO:0048490">
    <property type="term" value="P:anterograde synaptic vesicle transport"/>
    <property type="evidence" value="ECO:0007669"/>
    <property type="project" value="UniProtKB-ARBA"/>
</dbReference>
<dbReference type="GO" id="GO:0016192">
    <property type="term" value="P:vesicle-mediated transport"/>
    <property type="evidence" value="ECO:0007669"/>
    <property type="project" value="UniProtKB-ARBA"/>
</dbReference>
<comment type="function">
    <text evidence="10">Required for presynaptic maturation, has a role in axonal transport of dense-core vesicles carrying synaptic vesicle precursors, components required for the morphological transformation of axonal growth cones to mature boutons.</text>
</comment>
<dbReference type="Pfam" id="PF00169">
    <property type="entry name" value="PH"/>
    <property type="match status" value="1"/>
</dbReference>
<dbReference type="FunFam" id="3.40.850.10:FF:000004">
    <property type="entry name" value="Kinesin-like protein isoform 2"/>
    <property type="match status" value="1"/>
</dbReference>
<evidence type="ECO:0000256" key="6">
    <source>
        <dbReference type="ARBA" id="ARBA00022840"/>
    </source>
</evidence>
<accession>A0AAW2GM24</accession>
<dbReference type="CDD" id="cd01233">
    <property type="entry name" value="PH_KIFIA_KIFIB"/>
    <property type="match status" value="1"/>
</dbReference>
<evidence type="ECO:0000256" key="3">
    <source>
        <dbReference type="ARBA" id="ARBA00022490"/>
    </source>
</evidence>
<dbReference type="Gene3D" id="2.30.29.30">
    <property type="entry name" value="Pleckstrin-homology domain (PH domain)/Phosphotyrosine-binding domain (PTB)"/>
    <property type="match status" value="1"/>
</dbReference>
<dbReference type="Gene3D" id="3.40.850.10">
    <property type="entry name" value="Kinesin motor domain"/>
    <property type="match status" value="1"/>
</dbReference>
<feature type="compositionally biased region" description="Polar residues" evidence="13">
    <location>
        <begin position="1729"/>
        <end position="1738"/>
    </location>
</feature>
<feature type="coiled-coil region" evidence="12">
    <location>
        <begin position="635"/>
        <end position="684"/>
    </location>
</feature>
<dbReference type="GO" id="GO:0003777">
    <property type="term" value="F:microtubule motor activity"/>
    <property type="evidence" value="ECO:0007669"/>
    <property type="project" value="InterPro"/>
</dbReference>
<dbReference type="Gene3D" id="6.10.250.2520">
    <property type="match status" value="1"/>
</dbReference>
<sequence>MSSVKVAVRVRPFNYREISRQAQCIIEMTGSTTSIVNPKATPGSKEAVKSFNYDYSYFSMDPNDENYSTQLMVYKDIGEEMLEHAFEGYNVCIFAYGQTGAGKSYTMMGKQEEGQEGIIPQICKDLFRKISYTSNERLKYSVEVSYMEIYCERVRDLLNPKNRGNLRVREHPLYGPYVEDLSKLAVLSYEDIHDLIDEGNKARTVAATNMNETSSRSHAVFTIFFTQQQQDSITGLMTEKVSKISLVDLAGSERADSTGAKGTRLKEGANINKSLTTLGKVISALAEIAATKKKKKADFIPYRDSVLTWLLRENLGGNSKTAMIAAVSPADINYDETLSTLRYADRAKQIVCKAVVNEDANARLIRELKEEIQKLRELLKQEGIDVQEGPDGKVTYEKKEPRDEIIRTNKRNEEDSKESRSRISSHATSTIAEEAVEQLQASEKLIAELNETWEEKLKRTESIRLQREAVFAEMGVAVKEDGVTVGVFSPKKTPHLVNLNEDPLMSECLIYYIKDGFTRIGSAEAQVPQDIQLCGPHILKEHCVFENHEGIITLIPKNGALIYVNGREVTEPLVLTTGSRVILGKSHVFRFNHPDQVRERIANGSPAETPGNNEPLADWNFAQVELLEKQGIDLKVEMEKRLLVLEEQFRKEKEEADQLFEEQRKSYEARIDALQRQVEEQSMTMSMYSSYTPEDFNNIEEDIFVNPLFDAESNWTEREFQLAAWAFRKWKYHQFTSLRDDLWGNAIFLKEANAISVELKKKVQFQFTLLTDTLYSPLPPDLLPVMDEEEEDERPFPRTIVAVEVQDTKNGATHYWTLDKLRQRLELMREMYHNEAELSPTSPDFNIESITGGDPFYDRFPWFRMVGRAFVYLSNLMYPVPLIHKVAIVNEKGDVKGYLRVAVQAVVEEENSEYSSGVRQSARISFEDDLFGGHKHNKRSSLLAQTLEKNRQIMLHEERVVEGHNDLNQKDMKDEDDIGDADSGRGDSSVSSDMKEEELPDHLQPGAEFTFRVTVLQAMGISTEYADIFCQFNFLHRHDEAFSTEPVKNTGKGNPPGFYHVQNITVTVTKSFLEYLKTQPIVFEVFGHYQQHPLHKDAKLEYVRQPPKRMLPPSIPISQPVRSPKFGSVLPSPSTSHVHAKYDVLVWFEICELAPNGEYVPSVVDHSDDLPCRGLFLLHQGIQRRIRITIVHEPASELRWKDVRELVVGRIRNTPEPEEEDNDSSVLSLGLFPGEYLEIPGDDRTMFRFEAAWDSSLHNSALLNRVTSYGEQIFMTISAYLELENCGRPAIITKDLSMIIYGRDARVGPRSLKHLFSGSYRNQEANRLSGVYELVLRRSSEAGSPGVQRRQRRVLDTSSTYVRGEENLHGWRPRGDSLIFDHQWELEKLTRLEEVERVRHTLLLREKLGIDKVPFCNKPLHDFTKSEKDVCNMVAKATNEPHASPVKLKRSTSKDVYEPWEMTERERELTTKYIKLIQGRIPSKEPILLSDVSPGEDTITDLSASMMSSVISSSSQESVYARASDFLEQAAGIIMWSRSKSCLLRLSSPERARLQELQESILASESTNQTCTVAPPPLGSSSPSKENLVLYVPEVEEIRISPVIARKGYLNVLEHKTNGWKKRWVAVRRPYVLIFREEKDPVERALINLATAQVEYSEDQLAMVKVPNTFSVVTKHRGYLLQTLGDKEVYDWLYAINPLLAGQIRSKLARKSPAASNLSNGAPIGLTPQMEQQSNQTK</sequence>
<dbReference type="GO" id="GO:0030425">
    <property type="term" value="C:dendrite"/>
    <property type="evidence" value="ECO:0007669"/>
    <property type="project" value="UniProtKB-ARBA"/>
</dbReference>
<evidence type="ECO:0000256" key="10">
    <source>
        <dbReference type="ARBA" id="ARBA00056070"/>
    </source>
</evidence>
<reference evidence="16 17" key="1">
    <citation type="submission" date="2023-03" db="EMBL/GenBank/DDBJ databases">
        <title>High recombination rates correlate with genetic variation in Cardiocondyla obscurior ants.</title>
        <authorList>
            <person name="Errbii M."/>
        </authorList>
    </citation>
    <scope>NUCLEOTIDE SEQUENCE [LARGE SCALE GENOMIC DNA]</scope>
    <source>
        <strain evidence="16">Alpha-2009</strain>
        <tissue evidence="16">Whole body</tissue>
    </source>
</reference>
<proteinExistence type="inferred from homology"/>
<feature type="region of interest" description="Disordered" evidence="13">
    <location>
        <begin position="407"/>
        <end position="429"/>
    </location>
</feature>
<dbReference type="EMBL" id="JADYXP020000003">
    <property type="protein sequence ID" value="KAL0128648.1"/>
    <property type="molecule type" value="Genomic_DNA"/>
</dbReference>
<evidence type="ECO:0000256" key="7">
    <source>
        <dbReference type="ARBA" id="ARBA00023054"/>
    </source>
</evidence>
<feature type="region of interest" description="Disordered" evidence="13">
    <location>
        <begin position="1715"/>
        <end position="1738"/>
    </location>
</feature>
<dbReference type="GO" id="GO:0051222">
    <property type="term" value="P:positive regulation of protein transport"/>
    <property type="evidence" value="ECO:0007669"/>
    <property type="project" value="UniProtKB-ARBA"/>
</dbReference>
<dbReference type="InterPro" id="IPR022164">
    <property type="entry name" value="Kinesin-like"/>
</dbReference>
<evidence type="ECO:0000256" key="12">
    <source>
        <dbReference type="SAM" id="Coils"/>
    </source>
</evidence>
<dbReference type="InterPro" id="IPR011993">
    <property type="entry name" value="PH-like_dom_sf"/>
</dbReference>
<gene>
    <name evidence="16" type="ORF">PUN28_003790</name>
</gene>
<comment type="caution">
    <text evidence="16">The sequence shown here is derived from an EMBL/GenBank/DDBJ whole genome shotgun (WGS) entry which is preliminary data.</text>
</comment>
<dbReference type="InterPro" id="IPR000253">
    <property type="entry name" value="FHA_dom"/>
</dbReference>
<dbReference type="SUPFAM" id="SSF49879">
    <property type="entry name" value="SMAD/FHA domain"/>
    <property type="match status" value="1"/>
</dbReference>
<dbReference type="GO" id="GO:0051960">
    <property type="term" value="P:regulation of nervous system development"/>
    <property type="evidence" value="ECO:0007669"/>
    <property type="project" value="UniProtKB-ARBA"/>
</dbReference>
<dbReference type="PRINTS" id="PR00380">
    <property type="entry name" value="KINESINHEAVY"/>
</dbReference>
<dbReference type="InterPro" id="IPR049780">
    <property type="entry name" value="PH_KIFIA_KIFIB"/>
</dbReference>
<dbReference type="PANTHER" id="PTHR47117">
    <property type="entry name" value="STAR-RELATED LIPID TRANSFER PROTEIN 9"/>
    <property type="match status" value="1"/>
</dbReference>
<dbReference type="PROSITE" id="PS50003">
    <property type="entry name" value="PH_DOMAIN"/>
    <property type="match status" value="1"/>
</dbReference>
<keyword evidence="17" id="KW-1185">Reference proteome</keyword>
<keyword evidence="5 11" id="KW-0547">Nucleotide-binding</keyword>
<keyword evidence="6 11" id="KW-0067">ATP-binding</keyword>
<dbReference type="GO" id="GO:1904115">
    <property type="term" value="C:axon cytoplasm"/>
    <property type="evidence" value="ECO:0007669"/>
    <property type="project" value="GOC"/>
</dbReference>
<dbReference type="SUPFAM" id="SSF50729">
    <property type="entry name" value="PH domain-like"/>
    <property type="match status" value="1"/>
</dbReference>
<evidence type="ECO:0000259" key="14">
    <source>
        <dbReference type="PROSITE" id="PS50003"/>
    </source>
</evidence>
<evidence type="ECO:0000256" key="9">
    <source>
        <dbReference type="ARBA" id="ARBA00023212"/>
    </source>
</evidence>
<dbReference type="InterPro" id="IPR001849">
    <property type="entry name" value="PH_domain"/>
</dbReference>
<keyword evidence="7 12" id="KW-0175">Coiled coil</keyword>
<dbReference type="InterPro" id="IPR019821">
    <property type="entry name" value="Kinesin_motor_CS"/>
</dbReference>
<dbReference type="PROSITE" id="PS00411">
    <property type="entry name" value="KINESIN_MOTOR_1"/>
    <property type="match status" value="1"/>
</dbReference>
<dbReference type="GO" id="GO:0005524">
    <property type="term" value="F:ATP binding"/>
    <property type="evidence" value="ECO:0007669"/>
    <property type="project" value="UniProtKB-UniRule"/>
</dbReference>
<dbReference type="InterPro" id="IPR022140">
    <property type="entry name" value="Kinesin-like_KIF1-typ"/>
</dbReference>
<dbReference type="CDD" id="cd22705">
    <property type="entry name" value="FHA_KIF1"/>
    <property type="match status" value="1"/>
</dbReference>
<dbReference type="FunFam" id="2.60.200.20:FF:000001">
    <property type="entry name" value="Kinesin family member 1B"/>
    <property type="match status" value="1"/>
</dbReference>
<dbReference type="PROSITE" id="PS50067">
    <property type="entry name" value="KINESIN_MOTOR_2"/>
    <property type="match status" value="1"/>
</dbReference>
<dbReference type="InterPro" id="IPR001752">
    <property type="entry name" value="Kinesin_motor_dom"/>
</dbReference>
<dbReference type="PANTHER" id="PTHR47117:SF10">
    <property type="entry name" value="KINESIN-LIKE PROTEIN KIF1B"/>
    <property type="match status" value="1"/>
</dbReference>
<dbReference type="InterPro" id="IPR036961">
    <property type="entry name" value="Kinesin_motor_dom_sf"/>
</dbReference>
<dbReference type="InterPro" id="IPR032405">
    <property type="entry name" value="Kinesin_assoc"/>
</dbReference>
<feature type="domain" description="PH" evidence="14">
    <location>
        <begin position="1603"/>
        <end position="1701"/>
    </location>
</feature>
<dbReference type="GO" id="GO:0008582">
    <property type="term" value="P:regulation of synaptic assembly at neuromuscular junction"/>
    <property type="evidence" value="ECO:0007669"/>
    <property type="project" value="UniProtKB-ARBA"/>
</dbReference>
<dbReference type="Pfam" id="PF00498">
    <property type="entry name" value="FHA"/>
    <property type="match status" value="1"/>
</dbReference>
<dbReference type="Pfam" id="PF16183">
    <property type="entry name" value="Kinesin_assoc"/>
    <property type="match status" value="1"/>
</dbReference>
<keyword evidence="4" id="KW-0493">Microtubule</keyword>
<evidence type="ECO:0000256" key="13">
    <source>
        <dbReference type="SAM" id="MobiDB-lite"/>
    </source>
</evidence>
<keyword evidence="9" id="KW-0206">Cytoskeleton</keyword>
<dbReference type="CDD" id="cd01365">
    <property type="entry name" value="KISc_KIF1A_KIF1B"/>
    <property type="match status" value="1"/>
</dbReference>
<evidence type="ECO:0000256" key="2">
    <source>
        <dbReference type="ARBA" id="ARBA00020751"/>
    </source>
</evidence>
<dbReference type="SMART" id="SM00240">
    <property type="entry name" value="FHA"/>
    <property type="match status" value="1"/>
</dbReference>
<keyword evidence="8 11" id="KW-0505">Motor protein</keyword>
<evidence type="ECO:0000313" key="16">
    <source>
        <dbReference type="EMBL" id="KAL0128648.1"/>
    </source>
</evidence>
<feature type="coiled-coil region" evidence="12">
    <location>
        <begin position="358"/>
        <end position="385"/>
    </location>
</feature>
<evidence type="ECO:0000256" key="8">
    <source>
        <dbReference type="ARBA" id="ARBA00023175"/>
    </source>
</evidence>
<keyword evidence="3" id="KW-0963">Cytoplasm</keyword>
<evidence type="ECO:0000256" key="11">
    <source>
        <dbReference type="PROSITE-ProRule" id="PRU00283"/>
    </source>
</evidence>
<dbReference type="Pfam" id="PF00225">
    <property type="entry name" value="Kinesin"/>
    <property type="match status" value="1"/>
</dbReference>
<dbReference type="SMART" id="SM00233">
    <property type="entry name" value="PH"/>
    <property type="match status" value="1"/>
</dbReference>
<feature type="binding site" evidence="11">
    <location>
        <begin position="97"/>
        <end position="104"/>
    </location>
    <ligand>
        <name>ATP</name>
        <dbReference type="ChEBI" id="CHEBI:30616"/>
    </ligand>
</feature>
<feature type="compositionally biased region" description="Basic and acidic residues" evidence="13">
    <location>
        <begin position="407"/>
        <end position="421"/>
    </location>
</feature>
<dbReference type="InterPro" id="IPR008984">
    <property type="entry name" value="SMAD_FHA_dom_sf"/>
</dbReference>
<evidence type="ECO:0000259" key="15">
    <source>
        <dbReference type="PROSITE" id="PS50067"/>
    </source>
</evidence>
<evidence type="ECO:0000256" key="5">
    <source>
        <dbReference type="ARBA" id="ARBA00022741"/>
    </source>
</evidence>
<dbReference type="Pfam" id="PF12473">
    <property type="entry name" value="DUF3694"/>
    <property type="match status" value="1"/>
</dbReference>
<dbReference type="GO" id="GO:0010975">
    <property type="term" value="P:regulation of neuron projection development"/>
    <property type="evidence" value="ECO:0007669"/>
    <property type="project" value="UniProtKB-ARBA"/>
</dbReference>
<comment type="subcellular location">
    <subcellularLocation>
        <location evidence="1">Cytoplasm</location>
        <location evidence="1">Cytoskeleton</location>
    </subcellularLocation>
</comment>
<dbReference type="GO" id="GO:0008017">
    <property type="term" value="F:microtubule binding"/>
    <property type="evidence" value="ECO:0007669"/>
    <property type="project" value="InterPro"/>
</dbReference>
<organism evidence="16 17">
    <name type="scientific">Cardiocondyla obscurior</name>
    <dbReference type="NCBI Taxonomy" id="286306"/>
    <lineage>
        <taxon>Eukaryota</taxon>
        <taxon>Metazoa</taxon>
        <taxon>Ecdysozoa</taxon>
        <taxon>Arthropoda</taxon>
        <taxon>Hexapoda</taxon>
        <taxon>Insecta</taxon>
        <taxon>Pterygota</taxon>
        <taxon>Neoptera</taxon>
        <taxon>Endopterygota</taxon>
        <taxon>Hymenoptera</taxon>
        <taxon>Apocrita</taxon>
        <taxon>Aculeata</taxon>
        <taxon>Formicoidea</taxon>
        <taxon>Formicidae</taxon>
        <taxon>Myrmicinae</taxon>
        <taxon>Cardiocondyla</taxon>
    </lineage>
</organism>
<dbReference type="GO" id="GO:0040012">
    <property type="term" value="P:regulation of locomotion"/>
    <property type="evidence" value="ECO:0007669"/>
    <property type="project" value="UniProtKB-ARBA"/>
</dbReference>
<protein>
    <recommendedName>
        <fullName evidence="2">Kinesin-like protein unc-104</fullName>
    </recommendedName>
</protein>
<evidence type="ECO:0000256" key="1">
    <source>
        <dbReference type="ARBA" id="ARBA00004245"/>
    </source>
</evidence>
<dbReference type="SUPFAM" id="SSF52540">
    <property type="entry name" value="P-loop containing nucleoside triphosphate hydrolases"/>
    <property type="match status" value="1"/>
</dbReference>
<dbReference type="SMART" id="SM00129">
    <property type="entry name" value="KISc"/>
    <property type="match status" value="1"/>
</dbReference>
<dbReference type="GO" id="GO:0005874">
    <property type="term" value="C:microtubule"/>
    <property type="evidence" value="ECO:0007669"/>
    <property type="project" value="UniProtKB-KW"/>
</dbReference>
<dbReference type="Gene3D" id="2.60.200.20">
    <property type="match status" value="1"/>
</dbReference>
<evidence type="ECO:0000313" key="17">
    <source>
        <dbReference type="Proteomes" id="UP001430953"/>
    </source>
</evidence>
<feature type="compositionally biased region" description="Basic and acidic residues" evidence="13">
    <location>
        <begin position="958"/>
        <end position="973"/>
    </location>
</feature>
<comment type="similarity">
    <text evidence="11">Belongs to the TRAFAC class myosin-kinesin ATPase superfamily. Kinesin family.</text>
</comment>
<dbReference type="Pfam" id="PF12423">
    <property type="entry name" value="KIF1B"/>
    <property type="match status" value="1"/>
</dbReference>
<dbReference type="FunFam" id="2.30.29.30:FF:000204">
    <property type="entry name" value="kinesin-like protein unc-104 isoform X6"/>
    <property type="match status" value="1"/>
</dbReference>
<dbReference type="GO" id="GO:0021700">
    <property type="term" value="P:developmental maturation"/>
    <property type="evidence" value="ECO:0007669"/>
    <property type="project" value="UniProtKB-ARBA"/>
</dbReference>
<evidence type="ECO:0000256" key="4">
    <source>
        <dbReference type="ARBA" id="ARBA00022701"/>
    </source>
</evidence>
<feature type="domain" description="Kinesin motor" evidence="15">
    <location>
        <begin position="3"/>
        <end position="350"/>
    </location>
</feature>
<dbReference type="InterPro" id="IPR027417">
    <property type="entry name" value="P-loop_NTPase"/>
</dbReference>